<dbReference type="SMART" id="SM00849">
    <property type="entry name" value="Lactamase_B"/>
    <property type="match status" value="1"/>
</dbReference>
<dbReference type="SUPFAM" id="SSF57802">
    <property type="entry name" value="Rubredoxin-like"/>
    <property type="match status" value="1"/>
</dbReference>
<dbReference type="Gene3D" id="2.20.28.10">
    <property type="match status" value="1"/>
</dbReference>
<dbReference type="InterPro" id="IPR018527">
    <property type="entry name" value="Rubredoxin_Fe_BS"/>
</dbReference>
<name>E6MK81_9FIRM</name>
<dbReference type="Proteomes" id="UP000004754">
    <property type="component" value="Unassembled WGS sequence"/>
</dbReference>
<dbReference type="InterPro" id="IPR029039">
    <property type="entry name" value="Flavoprotein-like_sf"/>
</dbReference>
<sequence length="462" mass="51346">MGKKITDKVTWVGKVDWELKRFHGDEFSTDRGSSYNAYLIQDEKTVLIDTVWGPYDREFVKRLAETVDLNRIDYIVMNHNESDHSGALPELMRRIPDTPIVCTKKGEAILRGHYHEDWHFIPVKTGDTLNLGETTLTFVEAPMLHWPDTMFSYLSGENILFSNDGFGQHFATESLYDDTVDPSALRYEAEKYYANILNLYSPMVTRKINEILAMHLPLDMICPSHGVIWKNDPGWIVNQYLKWADAYQENQITLVYDTMWQSTRKMAEAIAEGIRRADPAVTVKLMNAARDDKNDILTEIFHSKAILVGSPTVNYGLTHAIGGILEMARGLKFKNKKAAAFGSYGWSGDAPAQITEQLAAAGFEIVDDGIKILWVPDAAATEACRTYGEGFARAAAGDARPESDTPAADFGPSYVCSVCGYVYDPAKGDPDGGIPAGTPFADLPDDWCCPVCGVPKSKFNPA</sequence>
<evidence type="ECO:0000259" key="7">
    <source>
        <dbReference type="PROSITE" id="PS50903"/>
    </source>
</evidence>
<reference evidence="8 9" key="1">
    <citation type="submission" date="2010-12" db="EMBL/GenBank/DDBJ databases">
        <authorList>
            <person name="Muzny D."/>
            <person name="Qin X."/>
            <person name="Deng J."/>
            <person name="Jiang H."/>
            <person name="Liu Y."/>
            <person name="Qu J."/>
            <person name="Song X.-Z."/>
            <person name="Zhang L."/>
            <person name="Thornton R."/>
            <person name="Coyle M."/>
            <person name="Francisco L."/>
            <person name="Jackson L."/>
            <person name="Javaid M."/>
            <person name="Korchina V."/>
            <person name="Kovar C."/>
            <person name="Mata R."/>
            <person name="Mathew T."/>
            <person name="Ngo R."/>
            <person name="Nguyen L."/>
            <person name="Nguyen N."/>
            <person name="Okwuonu G."/>
            <person name="Ongeri F."/>
            <person name="Pham C."/>
            <person name="Simmons D."/>
            <person name="Wilczek-Boney K."/>
            <person name="Hale W."/>
            <person name="Jakkamsetti A."/>
            <person name="Pham P."/>
            <person name="Ruth R."/>
            <person name="San Lucas F."/>
            <person name="Warren J."/>
            <person name="Zhang J."/>
            <person name="Zhao Z."/>
            <person name="Zhou C."/>
            <person name="Zhu D."/>
            <person name="Lee S."/>
            <person name="Bess C."/>
            <person name="Blankenburg K."/>
            <person name="Forbes L."/>
            <person name="Fu Q."/>
            <person name="Gubbala S."/>
            <person name="Hirani K."/>
            <person name="Jayaseelan J.C."/>
            <person name="Lara F."/>
            <person name="Munidasa M."/>
            <person name="Palculict T."/>
            <person name="Patil S."/>
            <person name="Pu L.-L."/>
            <person name="Saada N."/>
            <person name="Tang L."/>
            <person name="Weissenberger G."/>
            <person name="Zhu Y."/>
            <person name="Hemphill L."/>
            <person name="Shang Y."/>
            <person name="Youmans B."/>
            <person name="Ayvaz T."/>
            <person name="Ross M."/>
            <person name="Santibanez J."/>
            <person name="Aqrawi P."/>
            <person name="Gross S."/>
            <person name="Joshi V."/>
            <person name="Fowler G."/>
            <person name="Nazareth L."/>
            <person name="Reid J."/>
            <person name="Worley K."/>
            <person name="Petrosino J."/>
            <person name="Highlander S."/>
            <person name="Gibbs R."/>
        </authorList>
    </citation>
    <scope>NUCLEOTIDE SEQUENCE [LARGE SCALE GENOMIC DNA]</scope>
    <source>
        <strain evidence="8 9">ATCC 23263</strain>
    </source>
</reference>
<dbReference type="PRINTS" id="PR00163">
    <property type="entry name" value="RUBREDOXIN"/>
</dbReference>
<comment type="similarity">
    <text evidence="1">In the N-terminal section; belongs to the zinc metallo-hydrolase group 3 family.</text>
</comment>
<dbReference type="InterPro" id="IPR045761">
    <property type="entry name" value="ODP_dom"/>
</dbReference>
<dbReference type="Pfam" id="PF00301">
    <property type="entry name" value="Rubredoxin"/>
    <property type="match status" value="1"/>
</dbReference>
<organism evidence="8 9">
    <name type="scientific">Pseudoramibacter alactolyticus ATCC 23263</name>
    <dbReference type="NCBI Taxonomy" id="887929"/>
    <lineage>
        <taxon>Bacteria</taxon>
        <taxon>Bacillati</taxon>
        <taxon>Bacillota</taxon>
        <taxon>Clostridia</taxon>
        <taxon>Eubacteriales</taxon>
        <taxon>Eubacteriaceae</taxon>
        <taxon>Pseudoramibacter</taxon>
    </lineage>
</organism>
<dbReference type="PIRSF" id="PIRSF005243">
    <property type="entry name" value="ROO"/>
    <property type="match status" value="1"/>
</dbReference>
<dbReference type="InterPro" id="IPR024934">
    <property type="entry name" value="Rubredoxin-like_dom"/>
</dbReference>
<dbReference type="SUPFAM" id="SSF56281">
    <property type="entry name" value="Metallo-hydrolase/oxidoreductase"/>
    <property type="match status" value="1"/>
</dbReference>
<dbReference type="eggNOG" id="COG0426">
    <property type="taxonomic scope" value="Bacteria"/>
</dbReference>
<evidence type="ECO:0000256" key="2">
    <source>
        <dbReference type="ARBA" id="ARBA00022448"/>
    </source>
</evidence>
<dbReference type="Gene3D" id="3.40.50.360">
    <property type="match status" value="1"/>
</dbReference>
<keyword evidence="3" id="KW-0479">Metal-binding</keyword>
<dbReference type="Pfam" id="PF00258">
    <property type="entry name" value="Flavodoxin_1"/>
    <property type="match status" value="1"/>
</dbReference>
<keyword evidence="2" id="KW-0813">Transport</keyword>
<accession>E6MK81</accession>
<dbReference type="RefSeq" id="WP_006599838.1">
    <property type="nucleotide sequence ID" value="NZ_GL622359.1"/>
</dbReference>
<evidence type="ECO:0000256" key="4">
    <source>
        <dbReference type="ARBA" id="ARBA00022982"/>
    </source>
</evidence>
<dbReference type="Pfam" id="PF19583">
    <property type="entry name" value="ODP"/>
    <property type="match status" value="1"/>
</dbReference>
<evidence type="ECO:0000259" key="6">
    <source>
        <dbReference type="PROSITE" id="PS50902"/>
    </source>
</evidence>
<dbReference type="InterPro" id="IPR024935">
    <property type="entry name" value="Rubredoxin_dom"/>
</dbReference>
<dbReference type="PANTHER" id="PTHR43717">
    <property type="entry name" value="ANAEROBIC NITRIC OXIDE REDUCTASE FLAVORUBREDOXIN"/>
    <property type="match status" value="1"/>
</dbReference>
<dbReference type="AlphaFoldDB" id="E6MK81"/>
<dbReference type="GO" id="GO:0016651">
    <property type="term" value="F:oxidoreductase activity, acting on NAD(P)H"/>
    <property type="evidence" value="ECO:0007669"/>
    <property type="project" value="UniProtKB-ARBA"/>
</dbReference>
<dbReference type="CDD" id="cd00730">
    <property type="entry name" value="rubredoxin"/>
    <property type="match status" value="1"/>
</dbReference>
<dbReference type="FunFam" id="2.20.28.10:FF:000001">
    <property type="entry name" value="Rubredoxin"/>
    <property type="match status" value="1"/>
</dbReference>
<dbReference type="NCBIfam" id="NF008887">
    <property type="entry name" value="PRK11921.1"/>
    <property type="match status" value="1"/>
</dbReference>
<dbReference type="InterPro" id="IPR008254">
    <property type="entry name" value="Flavodoxin/NO_synth"/>
</dbReference>
<dbReference type="eggNOG" id="COG1773">
    <property type="taxonomic scope" value="Bacteria"/>
</dbReference>
<dbReference type="HOGENOM" id="CLU_017490_0_1_9"/>
<dbReference type="Gene3D" id="3.60.15.10">
    <property type="entry name" value="Ribonuclease Z/Hydroxyacylglutathione hydrolase-like"/>
    <property type="match status" value="1"/>
</dbReference>
<feature type="domain" description="Rubredoxin-like" evidence="7">
    <location>
        <begin position="411"/>
        <end position="462"/>
    </location>
</feature>
<evidence type="ECO:0000313" key="9">
    <source>
        <dbReference type="Proteomes" id="UP000004754"/>
    </source>
</evidence>
<keyword evidence="4" id="KW-0249">Electron transport</keyword>
<comment type="caution">
    <text evidence="8">The sequence shown here is derived from an EMBL/GenBank/DDBJ whole genome shotgun (WGS) entry which is preliminary data.</text>
</comment>
<dbReference type="PROSITE" id="PS00202">
    <property type="entry name" value="RUBREDOXIN"/>
    <property type="match status" value="1"/>
</dbReference>
<proteinExistence type="inferred from homology"/>
<dbReference type="PROSITE" id="PS50902">
    <property type="entry name" value="FLAVODOXIN_LIKE"/>
    <property type="match status" value="1"/>
</dbReference>
<dbReference type="CDD" id="cd07709">
    <property type="entry name" value="flavodiiron_proteins_MBL-fold"/>
    <property type="match status" value="1"/>
</dbReference>
<evidence type="ECO:0000256" key="5">
    <source>
        <dbReference type="ARBA" id="ARBA00023004"/>
    </source>
</evidence>
<dbReference type="PANTHER" id="PTHR43717:SF1">
    <property type="entry name" value="ANAEROBIC NITRIC OXIDE REDUCTASE FLAVORUBREDOXIN"/>
    <property type="match status" value="1"/>
</dbReference>
<dbReference type="OrthoDB" id="9807946at2"/>
<evidence type="ECO:0000256" key="1">
    <source>
        <dbReference type="ARBA" id="ARBA00007121"/>
    </source>
</evidence>
<dbReference type="InterPro" id="IPR001279">
    <property type="entry name" value="Metallo-B-lactamas"/>
</dbReference>
<gene>
    <name evidence="8" type="ORF">HMP0721_2417</name>
</gene>
<dbReference type="InterPro" id="IPR016440">
    <property type="entry name" value="Rubredoxin-O_OxRdtase"/>
</dbReference>
<dbReference type="InterPro" id="IPR036866">
    <property type="entry name" value="RibonucZ/Hydroxyglut_hydro"/>
</dbReference>
<evidence type="ECO:0000256" key="3">
    <source>
        <dbReference type="ARBA" id="ARBA00022723"/>
    </source>
</evidence>
<evidence type="ECO:0000313" key="8">
    <source>
        <dbReference type="EMBL" id="EFV00600.1"/>
    </source>
</evidence>
<dbReference type="GO" id="GO:0005506">
    <property type="term" value="F:iron ion binding"/>
    <property type="evidence" value="ECO:0007669"/>
    <property type="project" value="InterPro"/>
</dbReference>
<dbReference type="PROSITE" id="PS50903">
    <property type="entry name" value="RUBREDOXIN_LIKE"/>
    <property type="match status" value="1"/>
</dbReference>
<dbReference type="GO" id="GO:0010181">
    <property type="term" value="F:FMN binding"/>
    <property type="evidence" value="ECO:0007669"/>
    <property type="project" value="InterPro"/>
</dbReference>
<protein>
    <submittedName>
        <fullName evidence="8">Rubredoxin</fullName>
    </submittedName>
</protein>
<dbReference type="EMBL" id="AEQN01000033">
    <property type="protein sequence ID" value="EFV00600.1"/>
    <property type="molecule type" value="Genomic_DNA"/>
</dbReference>
<keyword evidence="9" id="KW-1185">Reference proteome</keyword>
<feature type="domain" description="Flavodoxin-like" evidence="6">
    <location>
        <begin position="252"/>
        <end position="392"/>
    </location>
</feature>
<dbReference type="SUPFAM" id="SSF52218">
    <property type="entry name" value="Flavoproteins"/>
    <property type="match status" value="1"/>
</dbReference>
<keyword evidence="5" id="KW-0408">Iron</keyword>
<dbReference type="GO" id="GO:0009055">
    <property type="term" value="F:electron transfer activity"/>
    <property type="evidence" value="ECO:0007669"/>
    <property type="project" value="InterPro"/>
</dbReference>
<dbReference type="STRING" id="887929.HMP0721_2417"/>